<evidence type="ECO:0000313" key="8">
    <source>
        <dbReference type="Proteomes" id="UP000805614"/>
    </source>
</evidence>
<keyword evidence="5" id="KW-1133">Transmembrane helix</keyword>
<dbReference type="SUPFAM" id="SSF55874">
    <property type="entry name" value="ATPase domain of HSP90 chaperone/DNA topoisomerase II/histidine kinase"/>
    <property type="match status" value="1"/>
</dbReference>
<keyword evidence="5" id="KW-0472">Membrane</keyword>
<dbReference type="CDD" id="cd16917">
    <property type="entry name" value="HATPase_UhpB-NarQ-NarX-like"/>
    <property type="match status" value="1"/>
</dbReference>
<dbReference type="Pfam" id="PF02518">
    <property type="entry name" value="HATPase_c"/>
    <property type="match status" value="1"/>
</dbReference>
<dbReference type="GO" id="GO:0016301">
    <property type="term" value="F:kinase activity"/>
    <property type="evidence" value="ECO:0007669"/>
    <property type="project" value="UniProtKB-KW"/>
</dbReference>
<evidence type="ECO:0000256" key="3">
    <source>
        <dbReference type="ARBA" id="ARBA00023012"/>
    </source>
</evidence>
<gene>
    <name evidence="7" type="ORF">HKK74_02240</name>
</gene>
<feature type="transmembrane region" description="Helical" evidence="5">
    <location>
        <begin position="122"/>
        <end position="145"/>
    </location>
</feature>
<evidence type="ECO:0000256" key="5">
    <source>
        <dbReference type="SAM" id="Phobius"/>
    </source>
</evidence>
<evidence type="ECO:0000256" key="1">
    <source>
        <dbReference type="ARBA" id="ARBA00022679"/>
    </source>
</evidence>
<keyword evidence="3" id="KW-0902">Two-component regulatory system</keyword>
<proteinExistence type="predicted"/>
<keyword evidence="2 7" id="KW-0418">Kinase</keyword>
<dbReference type="PROSITE" id="PS50109">
    <property type="entry name" value="HIS_KIN"/>
    <property type="match status" value="1"/>
</dbReference>
<keyword evidence="8" id="KW-1185">Reference proteome</keyword>
<evidence type="ECO:0000256" key="4">
    <source>
        <dbReference type="SAM" id="MobiDB-lite"/>
    </source>
</evidence>
<dbReference type="InterPro" id="IPR003594">
    <property type="entry name" value="HATPase_dom"/>
</dbReference>
<reference evidence="7 8" key="1">
    <citation type="submission" date="2020-06" db="EMBL/GenBank/DDBJ databases">
        <title>Actinomadura xiongansis sp. nov., isolated from soil of Baiyangdian.</title>
        <authorList>
            <person name="Zhang X."/>
        </authorList>
    </citation>
    <scope>NUCLEOTIDE SEQUENCE [LARGE SCALE GENOMIC DNA]</scope>
    <source>
        <strain evidence="7 8">HBUM206468</strain>
    </source>
</reference>
<dbReference type="Proteomes" id="UP000805614">
    <property type="component" value="Unassembled WGS sequence"/>
</dbReference>
<organism evidence="7 8">
    <name type="scientific">Actinomadura alba</name>
    <dbReference type="NCBI Taxonomy" id="406431"/>
    <lineage>
        <taxon>Bacteria</taxon>
        <taxon>Bacillati</taxon>
        <taxon>Actinomycetota</taxon>
        <taxon>Actinomycetes</taxon>
        <taxon>Streptosporangiales</taxon>
        <taxon>Thermomonosporaceae</taxon>
        <taxon>Actinomadura</taxon>
    </lineage>
</organism>
<dbReference type="InterPro" id="IPR036890">
    <property type="entry name" value="HATPase_C_sf"/>
</dbReference>
<dbReference type="Gene3D" id="3.30.565.10">
    <property type="entry name" value="Histidine kinase-like ATPase, C-terminal domain"/>
    <property type="match status" value="1"/>
</dbReference>
<dbReference type="Gene3D" id="1.20.5.1930">
    <property type="match status" value="1"/>
</dbReference>
<accession>A0ABR7LHS2</accession>
<feature type="transmembrane region" description="Helical" evidence="5">
    <location>
        <begin position="91"/>
        <end position="110"/>
    </location>
</feature>
<feature type="transmembrane region" description="Helical" evidence="5">
    <location>
        <begin position="54"/>
        <end position="79"/>
    </location>
</feature>
<evidence type="ECO:0000259" key="6">
    <source>
        <dbReference type="PROSITE" id="PS50109"/>
    </source>
</evidence>
<feature type="region of interest" description="Disordered" evidence="4">
    <location>
        <begin position="382"/>
        <end position="406"/>
    </location>
</feature>
<dbReference type="InterPro" id="IPR005467">
    <property type="entry name" value="His_kinase_dom"/>
</dbReference>
<feature type="domain" description="Histidine kinase" evidence="6">
    <location>
        <begin position="178"/>
        <end position="377"/>
    </location>
</feature>
<keyword evidence="1" id="KW-0808">Transferase</keyword>
<feature type="compositionally biased region" description="Basic and acidic residues" evidence="4">
    <location>
        <begin position="389"/>
        <end position="406"/>
    </location>
</feature>
<dbReference type="InterPro" id="IPR050482">
    <property type="entry name" value="Sensor_HK_TwoCompSys"/>
</dbReference>
<protein>
    <submittedName>
        <fullName evidence="7">Sensor histidine kinase</fullName>
    </submittedName>
</protein>
<dbReference type="RefSeq" id="WP_187241252.1">
    <property type="nucleotide sequence ID" value="NZ_BAAAOK010000011.1"/>
</dbReference>
<dbReference type="PANTHER" id="PTHR24421">
    <property type="entry name" value="NITRATE/NITRITE SENSOR PROTEIN NARX-RELATED"/>
    <property type="match status" value="1"/>
</dbReference>
<evidence type="ECO:0000313" key="7">
    <source>
        <dbReference type="EMBL" id="MBC6464325.1"/>
    </source>
</evidence>
<sequence>MQLRVLAVGVTVLFDANVRRDVVALCVLAAMAVSSGLVLAVWERVVPRLLKHPALLGFDVLLGYAVLEVGGIFGPYFLVTVVAAGIAGLLYQWRVTALLCLQQTVLYYAAMHQNDTSDELSTGAFPLLLAMPVFYPTAALVGAVLRRLFDEQVEVEETRWRMEAMALAADERARLAREMHDSLTKTLAGIALSAKALPLWVRESPERAEVEAKRIESAAAIASREARTLISDLRIDVVRRPLGTAIGEVAEKWSRASGVPVRTTAGADAEVPLRARHEAVAVVKEALQNVGKHAKATSVTVRLSVRGDRLEVRVSDDGRGFAAPAGGDEAWLDGLADDGHYGIVGMHERVQRVGGDLAVRSEPGAGTEIMMSLPLDDVASAAEAAAGRRTGEPRGKGLETRAWRLR</sequence>
<feature type="transmembrane region" description="Helical" evidence="5">
    <location>
        <begin position="22"/>
        <end position="42"/>
    </location>
</feature>
<name>A0ABR7LHS2_9ACTN</name>
<comment type="caution">
    <text evidence="7">The sequence shown here is derived from an EMBL/GenBank/DDBJ whole genome shotgun (WGS) entry which is preliminary data.</text>
</comment>
<dbReference type="EMBL" id="JABVEC010000001">
    <property type="protein sequence ID" value="MBC6464325.1"/>
    <property type="molecule type" value="Genomic_DNA"/>
</dbReference>
<evidence type="ECO:0000256" key="2">
    <source>
        <dbReference type="ARBA" id="ARBA00022777"/>
    </source>
</evidence>
<dbReference type="InterPro" id="IPR011712">
    <property type="entry name" value="Sig_transdc_His_kin_sub3_dim/P"/>
</dbReference>
<keyword evidence="5" id="KW-0812">Transmembrane</keyword>
<dbReference type="Pfam" id="PF07730">
    <property type="entry name" value="HisKA_3"/>
    <property type="match status" value="1"/>
</dbReference>